<dbReference type="InterPro" id="IPR017868">
    <property type="entry name" value="Filamin/ABP280_repeat-like"/>
</dbReference>
<dbReference type="InterPro" id="IPR013783">
    <property type="entry name" value="Ig-like_fold"/>
</dbReference>
<feature type="domain" description="Calponin-homology (CH)" evidence="6">
    <location>
        <begin position="262"/>
        <end position="366"/>
    </location>
</feature>
<feature type="repeat" description="Filamin" evidence="4">
    <location>
        <begin position="1024"/>
        <end position="1116"/>
    </location>
</feature>
<feature type="repeat" description="Filamin" evidence="4">
    <location>
        <begin position="952"/>
        <end position="1024"/>
    </location>
</feature>
<reference evidence="8" key="1">
    <citation type="submission" date="2022-11" db="UniProtKB">
        <authorList>
            <consortium name="WormBaseParasite"/>
        </authorList>
    </citation>
    <scope>IDENTIFICATION</scope>
</reference>
<dbReference type="InterPro" id="IPR001589">
    <property type="entry name" value="Actinin_actin-bd_CS"/>
</dbReference>
<dbReference type="PROSITE" id="PS00020">
    <property type="entry name" value="ACTININ_2"/>
    <property type="match status" value="1"/>
</dbReference>
<dbReference type="GO" id="GO:0030036">
    <property type="term" value="P:actin cytoskeleton organization"/>
    <property type="evidence" value="ECO:0007669"/>
    <property type="project" value="InterPro"/>
</dbReference>
<feature type="repeat" description="Filamin" evidence="4">
    <location>
        <begin position="745"/>
        <end position="818"/>
    </location>
</feature>
<dbReference type="SMART" id="SM00557">
    <property type="entry name" value="IG_FLMN"/>
    <property type="match status" value="11"/>
</dbReference>
<dbReference type="FunFam" id="1.10.418.10:FF:000006">
    <property type="entry name" value="Filamin-B isoform A"/>
    <property type="match status" value="1"/>
</dbReference>
<dbReference type="InterPro" id="IPR044801">
    <property type="entry name" value="Filamin"/>
</dbReference>
<dbReference type="Pfam" id="PF00307">
    <property type="entry name" value="CH"/>
    <property type="match status" value="2"/>
</dbReference>
<feature type="repeat" description="Filamin" evidence="4">
    <location>
        <begin position="1757"/>
        <end position="1851"/>
    </location>
</feature>
<dbReference type="Gene3D" id="2.60.40.10">
    <property type="entry name" value="Immunoglobulins"/>
    <property type="match status" value="13"/>
</dbReference>
<feature type="compositionally biased region" description="Basic and acidic residues" evidence="5">
    <location>
        <begin position="26"/>
        <end position="35"/>
    </location>
</feature>
<organism evidence="7 8">
    <name type="scientific">Setaria digitata</name>
    <dbReference type="NCBI Taxonomy" id="48799"/>
    <lineage>
        <taxon>Eukaryota</taxon>
        <taxon>Metazoa</taxon>
        <taxon>Ecdysozoa</taxon>
        <taxon>Nematoda</taxon>
        <taxon>Chromadorea</taxon>
        <taxon>Rhabditida</taxon>
        <taxon>Spirurina</taxon>
        <taxon>Spiruromorpha</taxon>
        <taxon>Filarioidea</taxon>
        <taxon>Setariidae</taxon>
        <taxon>Setaria</taxon>
    </lineage>
</organism>
<evidence type="ECO:0000313" key="7">
    <source>
        <dbReference type="Proteomes" id="UP000887581"/>
    </source>
</evidence>
<name>A0A915PPA4_9BILA</name>
<sequence length="1851" mass="204152">MLTKSSESRDIYKVVRSSRYSRKHSTFRDECEKRKAGTPNSPSQASTSATRSFIPFHLHAPTRWVGCDHWHLRANSEVHSKCGVHVLRHSVQHWTGCFGTGVLQARMWHLTLRVLSRSSRDDAFIMLDQQHDAAWKRIQQNTFTRWVRQKLETVDVTVSSLETDFEEGLKLIRLVEVLSGKSFGRHNKKVIFRHQKLENISLALQFLENEEHIKLVNIDSSAIADHNLKLILGLIWTLILHYSISKQVWGNHLNDGSESAEMSAREKLLTWLKAKLPAELSVTNFTLDWNDGIRLGALVDSCAPDLEVGWRKWLPSQALQSTFTAMQLASNYLGIAALIEPEELISPAVDEKSVMTYLSQFPGAKYTPSLGRFHDVVLAPVVGVSTKFTLQTRDAMVVPEVTIRGPDESSIRYIQCQLSKTIYEFEYQPKAIGEHEIMTTVRDNVSGDSVQLSRIKVMAVEGTDISSILVDGISNEVVIVGQRSDIVIDIGNLTPMKSGLEVFVEVDDGSKYLIPLENSSWTAEKVGQTKVCVFFDENVVREYKLIVRHDGDAARCRAAGEGLKRAFVDAPANFLVDAKDAGYGKVEVAIRGPSEVKTNVMDDLNGFYTVVYVPQTPGLYEILVYYGDKEKQIPVDYKRDPSKILIAEYSDGIALAGMPNSLIVDATRTALEPVSAHISNSFQQPIVEEISSRVYQVTFVPNAATNETIALELLYGNELLGKPMVFVVKHEEELKSLVLRNRSGGFPPSVVRASLPFEAVINVADVEKINELVAEIRGPDHNLRKSLLDGNHDNGIYVLNFIPDMAGKYIISIYVNGKLFSDPYNLAAVPVGLADKCFVECEIVLADSFDKLCTVGEPKVFVVNAKNGGEGALSIRSDKNDLETKIEQNKDGFYTVTVTARSEGQYRIVLMYGGIDIPGGTFDFECVPPPMTEEKEIFERTVEFRNNEHLVPRSFLFSMASEYQFSKLAAFVKMPSGMDDKAYIKDNSDGSVTVTYYPKECGDHLLSILHGGINMSGSPIPFYVNKTAEEYATVYGPGLLQAVVGEPAVFTICAKDSPTKELSVAIEGAAKATINCHDNKDGTCSVAWIPPVPGKYKIHVKLSGKPLKNSPFIVFAVDECQKQAHLSIQSTAMSEISLSIDCNEIEDLAVSARSPNGIEEPCFLRQISSSNLENLNHPNESQSLQRQGYSVGNLFGIFLLDKVPSFQIFAIRLGIPDFEAGFGIRRRISFSPHEVGEHLITVKRNDQVVRKSPFQVKTGNSSKVIVSGMGKENAICQKDNIVIVNMRKAGYGSLSLFIQGPSKAELRCIENKGGLASIVYKPTEPGLYILSVKFAGVHVDGSPFTINCTEKEMGIIKESANKKVKQAPVVLPGQYAALYLQLENVLPMEATAKVVGPNGYCGDVEIQDFGDNLYRIEFKPAVNGLYAISVFYKGQHVLGSPFQFTVGYMREVGAHRVRAAGVGLERAEVNKKKSFNLYTREAGQGELEVTVEGPSKAELKFHEHEDGNCHFDYKITEPGEYLISVKFNAEDIPDSPFKVFVAPAAGKAHRLELVSITDSGIPDKMCAFTLNSHGALGHLEAKLHTPSNRIETVYFIPINGSDLNTVQFVPSETGDYYVHVTLDGVPIYNSPFCFRIGTSLDNDPSVITVFGHGIYSGETGQNSEFMINTCNAGTGFLQIWVDGPSKVTLNAYEIRYMALAPGAYYVTIKYSGIHVPGSPFKVAVEGKKLGGGKREISSIKIDACAKIKEEVTQQIPVFSGDAKKVVVKGPGLNKFFPGRLAVFSIDTALAGDNVLCVGLLTSRGPCEEITLRHLGNGQYIVQYLVQEEVKGNIFIKYGDADVPGSPFAISF</sequence>
<dbReference type="InterPro" id="IPR014756">
    <property type="entry name" value="Ig_E-set"/>
</dbReference>
<evidence type="ECO:0000256" key="1">
    <source>
        <dbReference type="ARBA" id="ARBA00009238"/>
    </source>
</evidence>
<keyword evidence="7" id="KW-1185">Reference proteome</keyword>
<feature type="repeat" description="Filamin" evidence="4">
    <location>
        <begin position="1568"/>
        <end position="1636"/>
    </location>
</feature>
<evidence type="ECO:0000256" key="2">
    <source>
        <dbReference type="ARBA" id="ARBA00022737"/>
    </source>
</evidence>
<evidence type="ECO:0000259" key="6">
    <source>
        <dbReference type="PROSITE" id="PS50021"/>
    </source>
</evidence>
<evidence type="ECO:0000256" key="4">
    <source>
        <dbReference type="PROSITE-ProRule" id="PRU00087"/>
    </source>
</evidence>
<dbReference type="InterPro" id="IPR001715">
    <property type="entry name" value="CH_dom"/>
</dbReference>
<dbReference type="SUPFAM" id="SSF47576">
    <property type="entry name" value="Calponin-homology domain, CH-domain"/>
    <property type="match status" value="1"/>
</dbReference>
<dbReference type="GO" id="GO:0051015">
    <property type="term" value="F:actin filament binding"/>
    <property type="evidence" value="ECO:0007669"/>
    <property type="project" value="InterPro"/>
</dbReference>
<dbReference type="Pfam" id="PF00630">
    <property type="entry name" value="Filamin"/>
    <property type="match status" value="9"/>
</dbReference>
<dbReference type="InterPro" id="IPR001298">
    <property type="entry name" value="Filamin/ABP280_rpt"/>
</dbReference>
<protein>
    <submittedName>
        <fullName evidence="8">Calponin-homology (CH) domain-containing protein</fullName>
    </submittedName>
</protein>
<dbReference type="Gene3D" id="1.10.418.10">
    <property type="entry name" value="Calponin-like domain"/>
    <property type="match status" value="2"/>
</dbReference>
<dbReference type="PANTHER" id="PTHR38537:SF8">
    <property type="entry name" value="FILAMIN-A"/>
    <property type="match status" value="1"/>
</dbReference>
<feature type="region of interest" description="Disordered" evidence="5">
    <location>
        <begin position="19"/>
        <end position="49"/>
    </location>
</feature>
<dbReference type="Proteomes" id="UP000887581">
    <property type="component" value="Unplaced"/>
</dbReference>
<feature type="repeat" description="Filamin" evidence="4">
    <location>
        <begin position="1256"/>
        <end position="1348"/>
    </location>
</feature>
<feature type="repeat" description="Filamin" evidence="4">
    <location>
        <begin position="1639"/>
        <end position="1724"/>
    </location>
</feature>
<evidence type="ECO:0000256" key="5">
    <source>
        <dbReference type="SAM" id="MobiDB-lite"/>
    </source>
</evidence>
<dbReference type="PROSITE" id="PS50194">
    <property type="entry name" value="FILAMIN_REPEAT"/>
    <property type="match status" value="13"/>
</dbReference>
<feature type="repeat" description="Filamin" evidence="4">
    <location>
        <begin position="1449"/>
        <end position="1541"/>
    </location>
</feature>
<evidence type="ECO:0000256" key="3">
    <source>
        <dbReference type="ARBA" id="ARBA00023203"/>
    </source>
</evidence>
<evidence type="ECO:0000313" key="8">
    <source>
        <dbReference type="WBParaSite" id="sdigi.contig18.g1669.t1"/>
    </source>
</evidence>
<dbReference type="WBParaSite" id="sdigi.contig18.g1669.t1">
    <property type="protein sequence ID" value="sdigi.contig18.g1669.t1"/>
    <property type="gene ID" value="sdigi.contig18.g1669"/>
</dbReference>
<comment type="similarity">
    <text evidence="1">Belongs to the filamin family.</text>
</comment>
<feature type="repeat" description="Filamin" evidence="4">
    <location>
        <begin position="1373"/>
        <end position="1446"/>
    </location>
</feature>
<keyword evidence="2" id="KW-0677">Repeat</keyword>
<dbReference type="PROSITE" id="PS50021">
    <property type="entry name" value="CH"/>
    <property type="match status" value="2"/>
</dbReference>
<dbReference type="FunFam" id="2.60.40.10:FF:000096">
    <property type="entry name" value="filamin-C isoform X2"/>
    <property type="match status" value="1"/>
</dbReference>
<feature type="repeat" description="Filamin" evidence="4">
    <location>
        <begin position="818"/>
        <end position="926"/>
    </location>
</feature>
<feature type="repeat" description="Filamin" evidence="4">
    <location>
        <begin position="1228"/>
        <end position="1258"/>
    </location>
</feature>
<feature type="domain" description="Calponin-homology (CH)" evidence="6">
    <location>
        <begin position="137"/>
        <end position="243"/>
    </location>
</feature>
<keyword evidence="3" id="KW-0009">Actin-binding</keyword>
<proteinExistence type="inferred from homology"/>
<feature type="compositionally biased region" description="Polar residues" evidence="5">
    <location>
        <begin position="38"/>
        <end position="49"/>
    </location>
</feature>
<feature type="repeat" description="Filamin" evidence="4">
    <location>
        <begin position="346"/>
        <end position="459"/>
    </location>
</feature>
<accession>A0A915PPA4</accession>
<dbReference type="PANTHER" id="PTHR38537">
    <property type="entry name" value="JITTERBUG, ISOFORM N"/>
    <property type="match status" value="1"/>
</dbReference>
<dbReference type="SMART" id="SM00033">
    <property type="entry name" value="CH"/>
    <property type="match status" value="2"/>
</dbReference>
<feature type="repeat" description="Filamin" evidence="4">
    <location>
        <begin position="548"/>
        <end position="646"/>
    </location>
</feature>
<dbReference type="SUPFAM" id="SSF81296">
    <property type="entry name" value="E set domains"/>
    <property type="match status" value="13"/>
</dbReference>
<dbReference type="InterPro" id="IPR036872">
    <property type="entry name" value="CH_dom_sf"/>
</dbReference>